<dbReference type="Gene3D" id="2.40.300.10">
    <property type="entry name" value="Head decoration protein D"/>
    <property type="match status" value="1"/>
</dbReference>
<accession>A0AB39RLR8</accession>
<evidence type="ECO:0008006" key="2">
    <source>
        <dbReference type="Google" id="ProtNLM"/>
    </source>
</evidence>
<dbReference type="RefSeq" id="WP_369248062.1">
    <property type="nucleotide sequence ID" value="NZ_CP163443.1"/>
</dbReference>
<dbReference type="AlphaFoldDB" id="A0AB39RLR8"/>
<gene>
    <name evidence="1" type="ORF">AB5J53_25985</name>
</gene>
<organism evidence="1">
    <name type="scientific">Streptomyces sp. R41</name>
    <dbReference type="NCBI Taxonomy" id="3238632"/>
    <lineage>
        <taxon>Bacteria</taxon>
        <taxon>Bacillati</taxon>
        <taxon>Actinomycetota</taxon>
        <taxon>Actinomycetes</taxon>
        <taxon>Kitasatosporales</taxon>
        <taxon>Streptomycetaceae</taxon>
        <taxon>Streptomyces</taxon>
    </lineage>
</organism>
<evidence type="ECO:0000313" key="1">
    <source>
        <dbReference type="EMBL" id="XDQ54863.1"/>
    </source>
</evidence>
<name>A0AB39RLR8_9ACTN</name>
<dbReference type="EMBL" id="CP163443">
    <property type="protein sequence ID" value="XDQ54863.1"/>
    <property type="molecule type" value="Genomic_DNA"/>
</dbReference>
<proteinExistence type="predicted"/>
<protein>
    <recommendedName>
        <fullName evidence="2">Peptidase G2 IMC autoproteolytic cleavage domain-containing protein</fullName>
    </recommendedName>
</protein>
<reference evidence="1" key="1">
    <citation type="submission" date="2024-07" db="EMBL/GenBank/DDBJ databases">
        <authorList>
            <person name="Yu S.T."/>
        </authorList>
    </citation>
    <scope>NUCLEOTIDE SEQUENCE</scope>
    <source>
        <strain evidence="1">R41</strain>
    </source>
</reference>
<sequence>MSTDGYGVEGKAHGTGVVGVSEAWIGVYGESAGEDGVRGQGKGNTRGVTGLSESGIGVYAESEGGQGVDAVRGLGKKYTCGVAGHSEWGIGVYGKGGQRAAWFEGAVELNGYLYGKNATLGTVQATRVYESGGDYAETFASGDNFEPGTVLVIGDDGLLTSCDTQYDTRATGVVSGAGGLTPGSIMESNPESSHHVTLALAGQVYVKADPQYGTIAAGDLLTTSPTQGCAMRVSDRGRAVGAILGKAMSSLEGEPGLVRMLVTPA</sequence>